<protein>
    <submittedName>
        <fullName evidence="1">Uncharacterized protein</fullName>
    </submittedName>
</protein>
<dbReference type="Proteomes" id="UP000767446">
    <property type="component" value="Unassembled WGS sequence"/>
</dbReference>
<dbReference type="EMBL" id="JADQBC010000054">
    <property type="protein sequence ID" value="MBR8828085.1"/>
    <property type="molecule type" value="Genomic_DNA"/>
</dbReference>
<sequence>MIYTTTELIQILEEELRANWKGERILLSSAARLAHPVIEAAMDMRKVGKVFAYQDFRHQIHAYQQKYQVSGIIWRSIDFQGKSVLYPEVHNQLIAIAGDKETLIAAKKSVLSFWREVTPQMKLWLACDRESREKITLEVFEDLASQAEWAELDATRTELYLGLCWGNPKEYQYLWAKPTSGCHRIVAAINEPSSIRI</sequence>
<proteinExistence type="predicted"/>
<reference evidence="1" key="1">
    <citation type="submission" date="2021-02" db="EMBL/GenBank/DDBJ databases">
        <title>Metagenome analyses of Stigonema ocellatum DSM 106950, Chlorogloea purpurea SAG 13.99 and Gomphosphaeria aponina DSM 107014.</title>
        <authorList>
            <person name="Marter P."/>
            <person name="Huang S."/>
        </authorList>
    </citation>
    <scope>NUCLEOTIDE SEQUENCE</scope>
    <source>
        <strain evidence="1">JP213</strain>
    </source>
</reference>
<name>A0A941JV24_9CHRO</name>
<accession>A0A941JV24</accession>
<gene>
    <name evidence="1" type="ORF">DSM107014_09325</name>
</gene>
<comment type="caution">
    <text evidence="1">The sequence shown here is derived from an EMBL/GenBank/DDBJ whole genome shotgun (WGS) entry which is preliminary data.</text>
</comment>
<organism evidence="1 2">
    <name type="scientific">Gomphosphaeria aponina SAG 52.96 = DSM 107014</name>
    <dbReference type="NCBI Taxonomy" id="1521640"/>
    <lineage>
        <taxon>Bacteria</taxon>
        <taxon>Bacillati</taxon>
        <taxon>Cyanobacteriota</taxon>
        <taxon>Cyanophyceae</taxon>
        <taxon>Oscillatoriophycideae</taxon>
        <taxon>Chroococcales</taxon>
        <taxon>Gomphosphaeriaceae</taxon>
        <taxon>Gomphosphaeria</taxon>
    </lineage>
</organism>
<evidence type="ECO:0000313" key="2">
    <source>
        <dbReference type="Proteomes" id="UP000767446"/>
    </source>
</evidence>
<dbReference type="AlphaFoldDB" id="A0A941JV24"/>
<evidence type="ECO:0000313" key="1">
    <source>
        <dbReference type="EMBL" id="MBR8828085.1"/>
    </source>
</evidence>